<gene>
    <name evidence="2" type="primary">mazG</name>
    <name evidence="2" type="ORF">ACFOX3_16210</name>
</gene>
<dbReference type="PANTHER" id="PTHR30522">
    <property type="entry name" value="NUCLEOSIDE TRIPHOSPHATE PYROPHOSPHOHYDROLASE"/>
    <property type="match status" value="1"/>
</dbReference>
<dbReference type="Pfam" id="PF03819">
    <property type="entry name" value="MazG"/>
    <property type="match status" value="2"/>
</dbReference>
<dbReference type="EC" id="3.6.1.9" evidence="2"/>
<evidence type="ECO:0000313" key="3">
    <source>
        <dbReference type="Proteomes" id="UP001595840"/>
    </source>
</evidence>
<keyword evidence="3" id="KW-1185">Reference proteome</keyword>
<feature type="domain" description="NTP pyrophosphohydrolase MazG-like" evidence="1">
    <location>
        <begin position="180"/>
        <end position="243"/>
    </location>
</feature>
<dbReference type="NCBIfam" id="NF007113">
    <property type="entry name" value="PRK09562.1"/>
    <property type="match status" value="1"/>
</dbReference>
<dbReference type="InterPro" id="IPR004518">
    <property type="entry name" value="MazG-like_dom"/>
</dbReference>
<dbReference type="Gene3D" id="1.10.287.1080">
    <property type="entry name" value="MazG-like"/>
    <property type="match status" value="2"/>
</dbReference>
<dbReference type="RefSeq" id="WP_290263216.1">
    <property type="nucleotide sequence ID" value="NZ_JAUFQG010000004.1"/>
</dbReference>
<dbReference type="SUPFAM" id="SSF101386">
    <property type="entry name" value="all-alpha NTP pyrophosphatases"/>
    <property type="match status" value="2"/>
</dbReference>
<dbReference type="Proteomes" id="UP001595840">
    <property type="component" value="Unassembled WGS sequence"/>
</dbReference>
<dbReference type="CDD" id="cd11529">
    <property type="entry name" value="NTP-PPase_MazG_Cterm"/>
    <property type="match status" value="1"/>
</dbReference>
<dbReference type="EMBL" id="JBHSCX010000021">
    <property type="protein sequence ID" value="MFC4363862.1"/>
    <property type="molecule type" value="Genomic_DNA"/>
</dbReference>
<organism evidence="2 3">
    <name type="scientific">Simiduia curdlanivorans</name>
    <dbReference type="NCBI Taxonomy" id="1492769"/>
    <lineage>
        <taxon>Bacteria</taxon>
        <taxon>Pseudomonadati</taxon>
        <taxon>Pseudomonadota</taxon>
        <taxon>Gammaproteobacteria</taxon>
        <taxon>Cellvibrionales</taxon>
        <taxon>Cellvibrionaceae</taxon>
        <taxon>Simiduia</taxon>
    </lineage>
</organism>
<accession>A0ABV8V7J1</accession>
<keyword evidence="2" id="KW-0378">Hydrolase</keyword>
<protein>
    <submittedName>
        <fullName evidence="2">Nucleoside triphosphate pyrophosphohydrolase</fullName>
        <ecNumber evidence="2">3.6.1.9</ecNumber>
    </submittedName>
</protein>
<dbReference type="PANTHER" id="PTHR30522:SF0">
    <property type="entry name" value="NUCLEOSIDE TRIPHOSPHATE PYROPHOSPHOHYDROLASE"/>
    <property type="match status" value="1"/>
</dbReference>
<dbReference type="CDD" id="cd11528">
    <property type="entry name" value="NTP-PPase_MazG_Nterm"/>
    <property type="match status" value="1"/>
</dbReference>
<dbReference type="InterPro" id="IPR048015">
    <property type="entry name" value="NTP-PPase_MazG-like_N"/>
</dbReference>
<reference evidence="3" key="1">
    <citation type="journal article" date="2019" name="Int. J. Syst. Evol. Microbiol.">
        <title>The Global Catalogue of Microorganisms (GCM) 10K type strain sequencing project: providing services to taxonomists for standard genome sequencing and annotation.</title>
        <authorList>
            <consortium name="The Broad Institute Genomics Platform"/>
            <consortium name="The Broad Institute Genome Sequencing Center for Infectious Disease"/>
            <person name="Wu L."/>
            <person name="Ma J."/>
        </authorList>
    </citation>
    <scope>NUCLEOTIDE SEQUENCE [LARGE SCALE GENOMIC DNA]</scope>
    <source>
        <strain evidence="3">CECT 8570</strain>
    </source>
</reference>
<sequence>MAAKYKLDDLLYLMQRLRDPASGCPWDLAQSYASIVPSTLEEAYEVTDTIERGDLTHLEEELGDLLFQVVFYARLGEEDGLFSFNSIVNSLTSKLLRRHPHVFASGNLYSESGENATVSVMASDGVKKQWESIKSQERADKGKHGQLADVPLNFPSVTRAQKLQKRASQVGFDFGSIKLAMEKVHEELAEVEAEIALLENTDCSIALGQELGDLIFSVINVCRLASFDAETLLRSTNKKFEKRFSAMEQVIEGEGQALKNTSLQDMEAVWQQVKQLD</sequence>
<name>A0ABV8V7J1_9GAMM</name>
<dbReference type="InterPro" id="IPR011551">
    <property type="entry name" value="NTP_PyrPHydrolase_MazG"/>
</dbReference>
<feature type="domain" description="NTP pyrophosphohydrolase MazG-like" evidence="1">
    <location>
        <begin position="30"/>
        <end position="103"/>
    </location>
</feature>
<proteinExistence type="predicted"/>
<comment type="caution">
    <text evidence="2">The sequence shown here is derived from an EMBL/GenBank/DDBJ whole genome shotgun (WGS) entry which is preliminary data.</text>
</comment>
<evidence type="ECO:0000259" key="1">
    <source>
        <dbReference type="Pfam" id="PF03819"/>
    </source>
</evidence>
<dbReference type="GO" id="GO:0047429">
    <property type="term" value="F:nucleoside triphosphate diphosphatase activity"/>
    <property type="evidence" value="ECO:0007669"/>
    <property type="project" value="UniProtKB-EC"/>
</dbReference>
<evidence type="ECO:0000313" key="2">
    <source>
        <dbReference type="EMBL" id="MFC4363862.1"/>
    </source>
</evidence>
<dbReference type="InterPro" id="IPR048011">
    <property type="entry name" value="NTP-PPase_MazG-like_C"/>
</dbReference>
<dbReference type="NCBIfam" id="TIGR00444">
    <property type="entry name" value="mazG"/>
    <property type="match status" value="1"/>
</dbReference>